<feature type="compositionally biased region" description="Basic and acidic residues" evidence="1">
    <location>
        <begin position="47"/>
        <end position="58"/>
    </location>
</feature>
<keyword evidence="2" id="KW-1133">Transmembrane helix</keyword>
<keyword evidence="2" id="KW-0472">Membrane</keyword>
<organism evidence="3 4">
    <name type="scientific">Gossypium tomentosum</name>
    <name type="common">Hawaiian cotton</name>
    <name type="synonym">Gossypium sandvicense</name>
    <dbReference type="NCBI Taxonomy" id="34277"/>
    <lineage>
        <taxon>Eukaryota</taxon>
        <taxon>Viridiplantae</taxon>
        <taxon>Streptophyta</taxon>
        <taxon>Embryophyta</taxon>
        <taxon>Tracheophyta</taxon>
        <taxon>Spermatophyta</taxon>
        <taxon>Magnoliopsida</taxon>
        <taxon>eudicotyledons</taxon>
        <taxon>Gunneridae</taxon>
        <taxon>Pentapetalae</taxon>
        <taxon>rosids</taxon>
        <taxon>malvids</taxon>
        <taxon>Malvales</taxon>
        <taxon>Malvaceae</taxon>
        <taxon>Malvoideae</taxon>
        <taxon>Gossypium</taxon>
    </lineage>
</organism>
<feature type="compositionally biased region" description="Low complexity" evidence="1">
    <location>
        <begin position="79"/>
        <end position="93"/>
    </location>
</feature>
<dbReference type="PANTHER" id="PTHR37189:SF4">
    <property type="entry name" value="TRANSMEMBRANE PROTEIN"/>
    <property type="match status" value="1"/>
</dbReference>
<accession>A0A5D2NJE3</accession>
<dbReference type="EMBL" id="CM017619">
    <property type="protein sequence ID" value="TYI04248.1"/>
    <property type="molecule type" value="Genomic_DNA"/>
</dbReference>
<reference evidence="3 4" key="1">
    <citation type="submission" date="2019-07" db="EMBL/GenBank/DDBJ databases">
        <title>WGS assembly of Gossypium tomentosum.</title>
        <authorList>
            <person name="Chen Z.J."/>
            <person name="Sreedasyam A."/>
            <person name="Ando A."/>
            <person name="Song Q."/>
            <person name="De L."/>
            <person name="Hulse-Kemp A."/>
            <person name="Ding M."/>
            <person name="Ye W."/>
            <person name="Kirkbride R."/>
            <person name="Jenkins J."/>
            <person name="Plott C."/>
            <person name="Lovell J."/>
            <person name="Lin Y.-M."/>
            <person name="Vaughn R."/>
            <person name="Liu B."/>
            <person name="Li W."/>
            <person name="Simpson S."/>
            <person name="Scheffler B."/>
            <person name="Saski C."/>
            <person name="Grover C."/>
            <person name="Hu G."/>
            <person name="Conover J."/>
            <person name="Carlson J."/>
            <person name="Shu S."/>
            <person name="Boston L."/>
            <person name="Williams M."/>
            <person name="Peterson D."/>
            <person name="Mcgee K."/>
            <person name="Jones D."/>
            <person name="Wendel J."/>
            <person name="Stelly D."/>
            <person name="Grimwood J."/>
            <person name="Schmutz J."/>
        </authorList>
    </citation>
    <scope>NUCLEOTIDE SEQUENCE [LARGE SCALE GENOMIC DNA]</scope>
    <source>
        <strain evidence="3">7179.01</strain>
    </source>
</reference>
<evidence type="ECO:0000256" key="1">
    <source>
        <dbReference type="SAM" id="MobiDB-lite"/>
    </source>
</evidence>
<dbReference type="PANTHER" id="PTHR37189">
    <property type="entry name" value="CONCANAVALIN A-LIKE LECTIN/GLUCANASE DOMAIN-CONTAINING PROTEIN-RELATED"/>
    <property type="match status" value="1"/>
</dbReference>
<keyword evidence="2" id="KW-0812">Transmembrane</keyword>
<feature type="region of interest" description="Disordered" evidence="1">
    <location>
        <begin position="30"/>
        <end position="97"/>
    </location>
</feature>
<keyword evidence="4" id="KW-1185">Reference proteome</keyword>
<evidence type="ECO:0000313" key="4">
    <source>
        <dbReference type="Proteomes" id="UP000322667"/>
    </source>
</evidence>
<sequence>MDQLVTQTQNTIISYALFPHKKQRHFNDGVSTVDHHRHRPHSLQESTARELRPSDHGLEYQSLPPKGLKSPEMMSFFGSTSKSSSTSSSSTPSVVALPKATNSNDTSWWRSVANNQRGNDHVRHVLLLGSLICGVAGVALLAASAFIYVIKIKSFSPSTNSTKNNNNSLVVISK</sequence>
<protein>
    <submittedName>
        <fullName evidence="3">Uncharacterized protein</fullName>
    </submittedName>
</protein>
<evidence type="ECO:0000313" key="3">
    <source>
        <dbReference type="EMBL" id="TYI04248.1"/>
    </source>
</evidence>
<name>A0A5D2NJE3_GOSTO</name>
<evidence type="ECO:0000256" key="2">
    <source>
        <dbReference type="SAM" id="Phobius"/>
    </source>
</evidence>
<proteinExistence type="predicted"/>
<gene>
    <name evidence="3" type="ORF">ES332_A10G004600v1</name>
</gene>
<feature type="transmembrane region" description="Helical" evidence="2">
    <location>
        <begin position="125"/>
        <end position="150"/>
    </location>
</feature>
<dbReference type="AlphaFoldDB" id="A0A5D2NJE3"/>
<dbReference type="Proteomes" id="UP000322667">
    <property type="component" value="Chromosome A10"/>
</dbReference>